<dbReference type="Pfam" id="PF00248">
    <property type="entry name" value="Aldo_ket_red"/>
    <property type="match status" value="1"/>
</dbReference>
<dbReference type="InterPro" id="IPR036812">
    <property type="entry name" value="NAD(P)_OxRdtase_dom_sf"/>
</dbReference>
<evidence type="ECO:0000313" key="3">
    <source>
        <dbReference type="EMBL" id="OKP15218.1"/>
    </source>
</evidence>
<gene>
    <name evidence="3" type="ORF">PENSUB_1432</name>
</gene>
<keyword evidence="4" id="KW-1185">Reference proteome</keyword>
<organism evidence="3 4">
    <name type="scientific">Penicillium subrubescens</name>
    <dbReference type="NCBI Taxonomy" id="1316194"/>
    <lineage>
        <taxon>Eukaryota</taxon>
        <taxon>Fungi</taxon>
        <taxon>Dikarya</taxon>
        <taxon>Ascomycota</taxon>
        <taxon>Pezizomycotina</taxon>
        <taxon>Eurotiomycetes</taxon>
        <taxon>Eurotiomycetidae</taxon>
        <taxon>Eurotiales</taxon>
        <taxon>Aspergillaceae</taxon>
        <taxon>Penicillium</taxon>
    </lineage>
</organism>
<dbReference type="SUPFAM" id="SSF51430">
    <property type="entry name" value="NAD(P)-linked oxidoreductase"/>
    <property type="match status" value="1"/>
</dbReference>
<reference evidence="3 4" key="1">
    <citation type="submission" date="2016-10" db="EMBL/GenBank/DDBJ databases">
        <title>Genome sequence of the ascomycete fungus Penicillium subrubescens.</title>
        <authorList>
            <person name="De Vries R.P."/>
            <person name="Peng M."/>
            <person name="Dilokpimol A."/>
            <person name="Hilden K."/>
            <person name="Makela M.R."/>
            <person name="Grigoriev I."/>
            <person name="Riley R."/>
            <person name="Granchi Z."/>
        </authorList>
    </citation>
    <scope>NUCLEOTIDE SEQUENCE [LARGE SCALE GENOMIC DNA]</scope>
    <source>
        <strain evidence="3 4">CBS 132785</strain>
    </source>
</reference>
<dbReference type="GO" id="GO:0005737">
    <property type="term" value="C:cytoplasm"/>
    <property type="evidence" value="ECO:0007669"/>
    <property type="project" value="TreeGrafter"/>
</dbReference>
<dbReference type="Proteomes" id="UP000186955">
    <property type="component" value="Unassembled WGS sequence"/>
</dbReference>
<dbReference type="GO" id="GO:0016491">
    <property type="term" value="F:oxidoreductase activity"/>
    <property type="evidence" value="ECO:0007669"/>
    <property type="project" value="UniProtKB-KW"/>
</dbReference>
<dbReference type="AlphaFoldDB" id="A0A1Q5URV9"/>
<sequence>MAVSRRTSNTCGSERATRAQCTLQGRLAIILKPPLPLRSAQLKTVRKEQQPEIGDLRPDETSIHAMHGLTWKDDVTPDEKAFKVLKAVLAAGVNVWNGADVYGTPDNNSLHLMNRYFNIFPEDADKVVLTIKSGIKDMRISTMDCPPEAILAFVERANASLDGKKQVDKDVPIEDTVDALAELVKEGKIGGTQLSEVSANTIRRAAKGGKDRYGGSGNQLVGDICLRDGVAETCAELGIPMVAYTPLGGGMLTGQIKSLADMPANDYHRFFPRFQPENFEMNLQLVIKLEEMAAKKLCTTAQLALSWIKAQSRRDGMPVIVPVAGARSEQRVLENVTDIPLSEEYMAEIKAILDKFAVAGDRYPPAAAKLTEY</sequence>
<dbReference type="InterPro" id="IPR050791">
    <property type="entry name" value="Aldo-Keto_reductase"/>
</dbReference>
<dbReference type="STRING" id="1316194.A0A1Q5URV9"/>
<protein>
    <submittedName>
        <fullName evidence="3">Pyridoxal reductase</fullName>
    </submittedName>
</protein>
<evidence type="ECO:0000256" key="1">
    <source>
        <dbReference type="ARBA" id="ARBA00023002"/>
    </source>
</evidence>
<keyword evidence="1" id="KW-0560">Oxidoreductase</keyword>
<feature type="domain" description="NADP-dependent oxidoreductase" evidence="2">
    <location>
        <begin position="69"/>
        <end position="353"/>
    </location>
</feature>
<evidence type="ECO:0000313" key="4">
    <source>
        <dbReference type="Proteomes" id="UP000186955"/>
    </source>
</evidence>
<dbReference type="EMBL" id="MNBE01000017">
    <property type="protein sequence ID" value="OKP15218.1"/>
    <property type="molecule type" value="Genomic_DNA"/>
</dbReference>
<name>A0A1Q5URV9_9EURO</name>
<comment type="caution">
    <text evidence="3">The sequence shown here is derived from an EMBL/GenBank/DDBJ whole genome shotgun (WGS) entry which is preliminary data.</text>
</comment>
<dbReference type="InterPro" id="IPR023210">
    <property type="entry name" value="NADP_OxRdtase_dom"/>
</dbReference>
<dbReference type="CDD" id="cd19077">
    <property type="entry name" value="AKR_AKR8A1-2"/>
    <property type="match status" value="1"/>
</dbReference>
<dbReference type="PANTHER" id="PTHR43625:SF78">
    <property type="entry name" value="PYRIDOXAL REDUCTASE-RELATED"/>
    <property type="match status" value="1"/>
</dbReference>
<accession>A0A1Q5URV9</accession>
<evidence type="ECO:0000259" key="2">
    <source>
        <dbReference type="Pfam" id="PF00248"/>
    </source>
</evidence>
<dbReference type="PANTHER" id="PTHR43625">
    <property type="entry name" value="AFLATOXIN B1 ALDEHYDE REDUCTASE"/>
    <property type="match status" value="1"/>
</dbReference>
<proteinExistence type="predicted"/>
<dbReference type="Gene3D" id="3.20.20.100">
    <property type="entry name" value="NADP-dependent oxidoreductase domain"/>
    <property type="match status" value="1"/>
</dbReference>